<evidence type="ECO:0000313" key="3">
    <source>
        <dbReference type="Proteomes" id="UP000823405"/>
    </source>
</evidence>
<reference evidence="2" key="1">
    <citation type="journal article" date="2020" name="Fungal Divers.">
        <title>Resolving the Mortierellaceae phylogeny through synthesis of multi-gene phylogenetics and phylogenomics.</title>
        <authorList>
            <person name="Vandepol N."/>
            <person name="Liber J."/>
            <person name="Desiro A."/>
            <person name="Na H."/>
            <person name="Kennedy M."/>
            <person name="Barry K."/>
            <person name="Grigoriev I.V."/>
            <person name="Miller A.N."/>
            <person name="O'Donnell K."/>
            <person name="Stajich J.E."/>
            <person name="Bonito G."/>
        </authorList>
    </citation>
    <scope>NUCLEOTIDE SEQUENCE</scope>
    <source>
        <strain evidence="2">NVP60</strain>
    </source>
</reference>
<dbReference type="AlphaFoldDB" id="A0A9P6UFX2"/>
<evidence type="ECO:0000256" key="1">
    <source>
        <dbReference type="SAM" id="MobiDB-lite"/>
    </source>
</evidence>
<feature type="compositionally biased region" description="Low complexity" evidence="1">
    <location>
        <begin position="17"/>
        <end position="35"/>
    </location>
</feature>
<dbReference type="Proteomes" id="UP000823405">
    <property type="component" value="Unassembled WGS sequence"/>
</dbReference>
<organism evidence="2 3">
    <name type="scientific">Linnemannia gamsii</name>
    <dbReference type="NCBI Taxonomy" id="64522"/>
    <lineage>
        <taxon>Eukaryota</taxon>
        <taxon>Fungi</taxon>
        <taxon>Fungi incertae sedis</taxon>
        <taxon>Mucoromycota</taxon>
        <taxon>Mortierellomycotina</taxon>
        <taxon>Mortierellomycetes</taxon>
        <taxon>Mortierellales</taxon>
        <taxon>Mortierellaceae</taxon>
        <taxon>Linnemannia</taxon>
    </lineage>
</organism>
<evidence type="ECO:0000313" key="2">
    <source>
        <dbReference type="EMBL" id="KAG0291614.1"/>
    </source>
</evidence>
<feature type="compositionally biased region" description="Polar residues" evidence="1">
    <location>
        <begin position="459"/>
        <end position="479"/>
    </location>
</feature>
<feature type="compositionally biased region" description="Low complexity" evidence="1">
    <location>
        <begin position="143"/>
        <end position="153"/>
    </location>
</feature>
<dbReference type="EMBL" id="JAAAIN010002607">
    <property type="protein sequence ID" value="KAG0291614.1"/>
    <property type="molecule type" value="Genomic_DNA"/>
</dbReference>
<feature type="region of interest" description="Disordered" evidence="1">
    <location>
        <begin position="447"/>
        <end position="479"/>
    </location>
</feature>
<feature type="compositionally biased region" description="Polar residues" evidence="1">
    <location>
        <begin position="36"/>
        <end position="54"/>
    </location>
</feature>
<feature type="region of interest" description="Disordered" evidence="1">
    <location>
        <begin position="1"/>
        <end position="196"/>
    </location>
</feature>
<feature type="compositionally biased region" description="Low complexity" evidence="1">
    <location>
        <begin position="92"/>
        <end position="112"/>
    </location>
</feature>
<feature type="compositionally biased region" description="Acidic residues" evidence="1">
    <location>
        <begin position="124"/>
        <end position="142"/>
    </location>
</feature>
<accession>A0A9P6UFX2</accession>
<proteinExistence type="predicted"/>
<sequence length="528" mass="58303">MAKAKQALSRRTGHTGLSTSEPVPVLVSPPAAASTEKPSTQRSGPRTRSATRQPLSDVGIPTPTPTPAPETATSNTDMTATKRKRKRTGSTLDLNLDDYNNNSTHSATTASSQKKRRRIAPIDNDSDDDNSDNSNDSDEDNGDNSNDSYSNDSDVWESRPLSARARAEVARLAKSAGDLSDLHKPKGPGNAKQPYYRMTPAQKLQHRRPKQRTQAQEEQLSSLYLTPRQMELRKRSSKKVMLDYLQDWEAFVKEKDAATKSRRERRAEVSRMKKDSATLDLATLLLSMSEVPEVPEVKPRPTEAHYCDAKLDGDYTVVSAPVLDYITTKVFTDYVIKRIAPETSYKGIIGFKRSECTDPSLDQPKLAKEQGQEQTMDMDMDVDVNDLDGIMKSKYPASKLSKSKWTSMEQPTEPKLDLIAWQIDKALNDAMSERLQANIAYEVVTEGAGPIDDGDPGPSTTQQQRQASEMSQSGNNSDKNLIIPSVALIGSLAEKTQVLENAPVDKEGKKLLRIPPTYGTTETALKAM</sequence>
<keyword evidence="3" id="KW-1185">Reference proteome</keyword>
<protein>
    <submittedName>
        <fullName evidence="2">Uncharacterized protein</fullName>
    </submittedName>
</protein>
<gene>
    <name evidence="2" type="ORF">BGZ97_005836</name>
</gene>
<comment type="caution">
    <text evidence="2">The sequence shown here is derived from an EMBL/GenBank/DDBJ whole genome shotgun (WGS) entry which is preliminary data.</text>
</comment>
<name>A0A9P6UFX2_9FUNG</name>
<dbReference type="OrthoDB" id="10539314at2759"/>
<feature type="non-terminal residue" evidence="2">
    <location>
        <position position="528"/>
    </location>
</feature>